<dbReference type="EMBL" id="JAYMYQ010000001">
    <property type="protein sequence ID" value="KAK7360141.1"/>
    <property type="molecule type" value="Genomic_DNA"/>
</dbReference>
<protein>
    <submittedName>
        <fullName evidence="2">Uncharacterized protein</fullName>
    </submittedName>
</protein>
<evidence type="ECO:0000313" key="3">
    <source>
        <dbReference type="Proteomes" id="UP001367508"/>
    </source>
</evidence>
<gene>
    <name evidence="2" type="ORF">VNO77_02120</name>
</gene>
<proteinExistence type="predicted"/>
<feature type="transmembrane region" description="Helical" evidence="1">
    <location>
        <begin position="32"/>
        <end position="53"/>
    </location>
</feature>
<dbReference type="Proteomes" id="UP001367508">
    <property type="component" value="Unassembled WGS sequence"/>
</dbReference>
<keyword evidence="1" id="KW-0812">Transmembrane</keyword>
<sequence>MRFDQRRYLSIERLPSRGRATVARCPAQPSGLLLPLIILQACWVATGFTPIVWDRMRGPGERARTGGGVPRVVQTSECSLEGRLHGTTALVSASRASDIEVKIIDSHSKAFVSALSTIGENSRVINSSLISCPHPHPISVPPLIAIHPLGDRWWSTVGCLDVQRVNSVGEGKKKASCAVGIVDP</sequence>
<evidence type="ECO:0000256" key="1">
    <source>
        <dbReference type="SAM" id="Phobius"/>
    </source>
</evidence>
<accession>A0AAN9R5T4</accession>
<name>A0AAN9R5T4_CANGL</name>
<keyword evidence="1" id="KW-1133">Transmembrane helix</keyword>
<reference evidence="2 3" key="1">
    <citation type="submission" date="2024-01" db="EMBL/GenBank/DDBJ databases">
        <title>The genomes of 5 underutilized Papilionoideae crops provide insights into root nodulation and disease resistanc.</title>
        <authorList>
            <person name="Jiang F."/>
        </authorList>
    </citation>
    <scope>NUCLEOTIDE SEQUENCE [LARGE SCALE GENOMIC DNA]</scope>
    <source>
        <strain evidence="2">LVBAO_FW01</strain>
        <tissue evidence="2">Leaves</tissue>
    </source>
</reference>
<organism evidence="2 3">
    <name type="scientific">Canavalia gladiata</name>
    <name type="common">Sword bean</name>
    <name type="synonym">Dolichos gladiatus</name>
    <dbReference type="NCBI Taxonomy" id="3824"/>
    <lineage>
        <taxon>Eukaryota</taxon>
        <taxon>Viridiplantae</taxon>
        <taxon>Streptophyta</taxon>
        <taxon>Embryophyta</taxon>
        <taxon>Tracheophyta</taxon>
        <taxon>Spermatophyta</taxon>
        <taxon>Magnoliopsida</taxon>
        <taxon>eudicotyledons</taxon>
        <taxon>Gunneridae</taxon>
        <taxon>Pentapetalae</taxon>
        <taxon>rosids</taxon>
        <taxon>fabids</taxon>
        <taxon>Fabales</taxon>
        <taxon>Fabaceae</taxon>
        <taxon>Papilionoideae</taxon>
        <taxon>50 kb inversion clade</taxon>
        <taxon>NPAAA clade</taxon>
        <taxon>indigoferoid/millettioid clade</taxon>
        <taxon>Phaseoleae</taxon>
        <taxon>Canavalia</taxon>
    </lineage>
</organism>
<dbReference type="AlphaFoldDB" id="A0AAN9R5T4"/>
<comment type="caution">
    <text evidence="2">The sequence shown here is derived from an EMBL/GenBank/DDBJ whole genome shotgun (WGS) entry which is preliminary data.</text>
</comment>
<keyword evidence="3" id="KW-1185">Reference proteome</keyword>
<keyword evidence="1" id="KW-0472">Membrane</keyword>
<evidence type="ECO:0000313" key="2">
    <source>
        <dbReference type="EMBL" id="KAK7360141.1"/>
    </source>
</evidence>